<protein>
    <submittedName>
        <fullName evidence="1">Uncharacterized protein</fullName>
    </submittedName>
</protein>
<dbReference type="AlphaFoldDB" id="A0A0F9S956"/>
<organism evidence="1">
    <name type="scientific">marine sediment metagenome</name>
    <dbReference type="NCBI Taxonomy" id="412755"/>
    <lineage>
        <taxon>unclassified sequences</taxon>
        <taxon>metagenomes</taxon>
        <taxon>ecological metagenomes</taxon>
    </lineage>
</organism>
<evidence type="ECO:0000313" key="1">
    <source>
        <dbReference type="EMBL" id="KKN58767.1"/>
    </source>
</evidence>
<dbReference type="EMBL" id="LAZR01000748">
    <property type="protein sequence ID" value="KKN58767.1"/>
    <property type="molecule type" value="Genomic_DNA"/>
</dbReference>
<name>A0A0F9S956_9ZZZZ</name>
<sequence length="93" mass="11290">MFWTLKNNDKKWLEEENLRVHSGYDTIKEAEKEMRQIWDECNPYISKFMVIVSKEGVTQDIPEGKYWYEQRHCILVNDPDIEMETTMNHYEGL</sequence>
<proteinExistence type="predicted"/>
<comment type="caution">
    <text evidence="1">The sequence shown here is derived from an EMBL/GenBank/DDBJ whole genome shotgun (WGS) entry which is preliminary data.</text>
</comment>
<accession>A0A0F9S956</accession>
<gene>
    <name evidence="1" type="ORF">LCGC14_0548620</name>
</gene>
<reference evidence="1" key="1">
    <citation type="journal article" date="2015" name="Nature">
        <title>Complex archaea that bridge the gap between prokaryotes and eukaryotes.</title>
        <authorList>
            <person name="Spang A."/>
            <person name="Saw J.H."/>
            <person name="Jorgensen S.L."/>
            <person name="Zaremba-Niedzwiedzka K."/>
            <person name="Martijn J."/>
            <person name="Lind A.E."/>
            <person name="van Eijk R."/>
            <person name="Schleper C."/>
            <person name="Guy L."/>
            <person name="Ettema T.J."/>
        </authorList>
    </citation>
    <scope>NUCLEOTIDE SEQUENCE</scope>
</reference>